<gene>
    <name evidence="1" type="ORF">KKC1_26230</name>
</gene>
<protein>
    <recommendedName>
        <fullName evidence="3">DUF2922 domain-containing protein</fullName>
    </recommendedName>
</protein>
<comment type="caution">
    <text evidence="1">The sequence shown here is derived from an EMBL/GenBank/DDBJ whole genome shotgun (WGS) entry which is preliminary data.</text>
</comment>
<organism evidence="1 2">
    <name type="scientific">Calderihabitans maritimus</name>
    <dbReference type="NCBI Taxonomy" id="1246530"/>
    <lineage>
        <taxon>Bacteria</taxon>
        <taxon>Bacillati</taxon>
        <taxon>Bacillota</taxon>
        <taxon>Clostridia</taxon>
        <taxon>Neomoorellales</taxon>
        <taxon>Calderihabitantaceae</taxon>
        <taxon>Calderihabitans</taxon>
    </lineage>
</organism>
<dbReference type="AlphaFoldDB" id="A0A1Z5HVZ5"/>
<accession>A0A1Z5HVZ5</accession>
<dbReference type="RefSeq" id="WP_088554622.1">
    <property type="nucleotide sequence ID" value="NZ_BDGJ01000145.1"/>
</dbReference>
<dbReference type="EMBL" id="BDGJ01000145">
    <property type="protein sequence ID" value="GAW93491.1"/>
    <property type="molecule type" value="Genomic_DNA"/>
</dbReference>
<proteinExistence type="predicted"/>
<dbReference type="Pfam" id="PF11148">
    <property type="entry name" value="DUF2922"/>
    <property type="match status" value="1"/>
</dbReference>
<name>A0A1Z5HVZ5_9FIRM</name>
<evidence type="ECO:0008006" key="3">
    <source>
        <dbReference type="Google" id="ProtNLM"/>
    </source>
</evidence>
<reference evidence="2" key="1">
    <citation type="journal article" date="2017" name="Appl. Environ. Microbiol.">
        <title>Genomic analysis of Calderihabitans maritimus KKC1, a thermophilic hydrogenogenic carboxydotrophic bacterium isolated from marine sediment.</title>
        <authorList>
            <person name="Omae K."/>
            <person name="Yoneda Y."/>
            <person name="Fukuyama Y."/>
            <person name="Yoshida T."/>
            <person name="Sako Y."/>
        </authorList>
    </citation>
    <scope>NUCLEOTIDE SEQUENCE [LARGE SCALE GENOMIC DNA]</scope>
    <source>
        <strain evidence="2">KKC1</strain>
    </source>
</reference>
<evidence type="ECO:0000313" key="1">
    <source>
        <dbReference type="EMBL" id="GAW93491.1"/>
    </source>
</evidence>
<dbReference type="InterPro" id="IPR021321">
    <property type="entry name" value="DUF2922"/>
</dbReference>
<dbReference type="Proteomes" id="UP000197032">
    <property type="component" value="Unassembled WGS sequence"/>
</dbReference>
<evidence type="ECO:0000313" key="2">
    <source>
        <dbReference type="Proteomes" id="UP000197032"/>
    </source>
</evidence>
<dbReference type="OrthoDB" id="9795264at2"/>
<sequence length="73" mass="7916">MITKRLEMIFQTAGGSRATIAVQDPLDTLTADQVKTVMDTIITKNVFQTRSGDLVGVIGARIVTREVNELPVA</sequence>
<keyword evidence="2" id="KW-1185">Reference proteome</keyword>